<protein>
    <submittedName>
        <fullName evidence="2">Uncharacterized protein</fullName>
    </submittedName>
</protein>
<evidence type="ECO:0000313" key="2">
    <source>
        <dbReference type="EMBL" id="OON71945.1"/>
    </source>
</evidence>
<feature type="region of interest" description="Disordered" evidence="1">
    <location>
        <begin position="36"/>
        <end position="75"/>
    </location>
</feature>
<dbReference type="Proteomes" id="UP000190539">
    <property type="component" value="Unassembled WGS sequence"/>
</dbReference>
<sequence length="75" mass="8020">MACTSQVNIIAVVDVIGALSGSTLFNGSLCLIDNSRAESTGQHPARRLARADARVSVRADGQDRQRTTHNDEVEP</sequence>
<reference evidence="2 3" key="1">
    <citation type="submission" date="2017-02" db="EMBL/GenBank/DDBJ databases">
        <title>Draft Genome Sequence of Streptomyces tsukubaensis F601, a Producer of the immunosuppressant tacrolimus FK506.</title>
        <authorList>
            <person name="Zong G."/>
            <person name="Zhong C."/>
            <person name="Fu J."/>
            <person name="Qin R."/>
            <person name="Cao G."/>
        </authorList>
    </citation>
    <scope>NUCLEOTIDE SEQUENCE [LARGE SCALE GENOMIC DNA]</scope>
    <source>
        <strain evidence="2 3">F601</strain>
    </source>
</reference>
<keyword evidence="3" id="KW-1185">Reference proteome</keyword>
<organism evidence="2 3">
    <name type="scientific">Streptomyces tsukubensis</name>
    <dbReference type="NCBI Taxonomy" id="83656"/>
    <lineage>
        <taxon>Bacteria</taxon>
        <taxon>Bacillati</taxon>
        <taxon>Actinomycetota</taxon>
        <taxon>Actinomycetes</taxon>
        <taxon>Kitasatosporales</taxon>
        <taxon>Streptomycetaceae</taxon>
        <taxon>Streptomyces</taxon>
    </lineage>
</organism>
<dbReference type="STRING" id="83656.B1H18_31825"/>
<gene>
    <name evidence="2" type="ORF">B1H18_31825</name>
</gene>
<evidence type="ECO:0000256" key="1">
    <source>
        <dbReference type="SAM" id="MobiDB-lite"/>
    </source>
</evidence>
<accession>A0A1V4A0D2</accession>
<dbReference type="AlphaFoldDB" id="A0A1V4A0D2"/>
<proteinExistence type="predicted"/>
<feature type="compositionally biased region" description="Basic and acidic residues" evidence="1">
    <location>
        <begin position="49"/>
        <end position="75"/>
    </location>
</feature>
<evidence type="ECO:0000313" key="3">
    <source>
        <dbReference type="Proteomes" id="UP000190539"/>
    </source>
</evidence>
<name>A0A1V4A0D2_9ACTN</name>
<dbReference type="RefSeq" id="WP_077973931.1">
    <property type="nucleotide sequence ID" value="NZ_CP045178.1"/>
</dbReference>
<dbReference type="EMBL" id="MVFC01000045">
    <property type="protein sequence ID" value="OON71945.1"/>
    <property type="molecule type" value="Genomic_DNA"/>
</dbReference>
<comment type="caution">
    <text evidence="2">The sequence shown here is derived from an EMBL/GenBank/DDBJ whole genome shotgun (WGS) entry which is preliminary data.</text>
</comment>